<dbReference type="EMBL" id="QFFF01000001">
    <property type="protein sequence ID" value="PWG03241.1"/>
    <property type="molecule type" value="Genomic_DNA"/>
</dbReference>
<sequence length="279" mass="30192">MPYFTATDGARIAYDDMGEGRPLLLLHGLMAHRGFFERQHELADSFRLIAVDLRGHGESRSPGEAPTIEQLAGDVTALVELLDLEDAIGVGWSLGASVLWQVLTGAAADRFAGAVIVDMTPRVMNDDSWRLGLSEDACEARRRAIEADFPTFANAAGQAIFAASNAEALAESAHWAGEEFAKNEAGAISALWSSLVQQDFRSRLGRICQPTLIIHGAESHLYGSDTADHLVAALPDARALRFDHSGHSPHFEQPGPFNRAIRDFAASLPRVREHPTTTA</sequence>
<dbReference type="PANTHER" id="PTHR43433:SF5">
    <property type="entry name" value="AB HYDROLASE-1 DOMAIN-CONTAINING PROTEIN"/>
    <property type="match status" value="1"/>
</dbReference>
<dbReference type="RefSeq" id="WP_109271380.1">
    <property type="nucleotide sequence ID" value="NZ_QFFF01000001.1"/>
</dbReference>
<dbReference type="InterPro" id="IPR050471">
    <property type="entry name" value="AB_hydrolase"/>
</dbReference>
<dbReference type="Gene3D" id="3.40.50.1820">
    <property type="entry name" value="alpha/beta hydrolase"/>
    <property type="match status" value="1"/>
</dbReference>
<dbReference type="Proteomes" id="UP000245916">
    <property type="component" value="Unassembled WGS sequence"/>
</dbReference>
<organism evidence="2 3">
    <name type="scientific">Allosphingosinicella humi</name>
    <dbReference type="NCBI Taxonomy" id="2068657"/>
    <lineage>
        <taxon>Bacteria</taxon>
        <taxon>Pseudomonadati</taxon>
        <taxon>Pseudomonadota</taxon>
        <taxon>Alphaproteobacteria</taxon>
        <taxon>Sphingomonadales</taxon>
        <taxon>Sphingomonadaceae</taxon>
        <taxon>Allosphingosinicella</taxon>
    </lineage>
</organism>
<dbReference type="AlphaFoldDB" id="A0A2U2J4N5"/>
<evidence type="ECO:0000259" key="1">
    <source>
        <dbReference type="Pfam" id="PF00561"/>
    </source>
</evidence>
<proteinExistence type="predicted"/>
<protein>
    <recommendedName>
        <fullName evidence="1">AB hydrolase-1 domain-containing protein</fullName>
    </recommendedName>
</protein>
<accession>A0A2U2J4N5</accession>
<evidence type="ECO:0000313" key="2">
    <source>
        <dbReference type="EMBL" id="PWG03241.1"/>
    </source>
</evidence>
<comment type="caution">
    <text evidence="2">The sequence shown here is derived from an EMBL/GenBank/DDBJ whole genome shotgun (WGS) entry which is preliminary data.</text>
</comment>
<feature type="domain" description="AB hydrolase-1" evidence="1">
    <location>
        <begin position="22"/>
        <end position="254"/>
    </location>
</feature>
<dbReference type="OrthoDB" id="9779853at2"/>
<keyword evidence="3" id="KW-1185">Reference proteome</keyword>
<dbReference type="SUPFAM" id="SSF53474">
    <property type="entry name" value="alpha/beta-Hydrolases"/>
    <property type="match status" value="1"/>
</dbReference>
<evidence type="ECO:0000313" key="3">
    <source>
        <dbReference type="Proteomes" id="UP000245916"/>
    </source>
</evidence>
<reference evidence="2 3" key="1">
    <citation type="submission" date="2018-05" db="EMBL/GenBank/DDBJ databases">
        <title>Genome of Sphingosinicella humi QZX222.</title>
        <authorList>
            <person name="Qiao Z."/>
            <person name="Wang G."/>
        </authorList>
    </citation>
    <scope>NUCLEOTIDE SEQUENCE [LARGE SCALE GENOMIC DNA]</scope>
    <source>
        <strain evidence="2 3">QZX222</strain>
    </source>
</reference>
<dbReference type="InterPro" id="IPR029058">
    <property type="entry name" value="AB_hydrolase_fold"/>
</dbReference>
<gene>
    <name evidence="2" type="ORF">DF286_10450</name>
</gene>
<name>A0A2U2J4N5_9SPHN</name>
<dbReference type="Pfam" id="PF00561">
    <property type="entry name" value="Abhydrolase_1"/>
    <property type="match status" value="1"/>
</dbReference>
<dbReference type="InterPro" id="IPR000073">
    <property type="entry name" value="AB_hydrolase_1"/>
</dbReference>
<dbReference type="PANTHER" id="PTHR43433">
    <property type="entry name" value="HYDROLASE, ALPHA/BETA FOLD FAMILY PROTEIN"/>
    <property type="match status" value="1"/>
</dbReference>